<organism evidence="2">
    <name type="scientific">uncultured Thermomicrobiales bacterium</name>
    <dbReference type="NCBI Taxonomy" id="1645740"/>
    <lineage>
        <taxon>Bacteria</taxon>
        <taxon>Pseudomonadati</taxon>
        <taxon>Thermomicrobiota</taxon>
        <taxon>Thermomicrobia</taxon>
        <taxon>Thermomicrobiales</taxon>
        <taxon>environmental samples</taxon>
    </lineage>
</organism>
<name>A0A6J4UMF8_9BACT</name>
<proteinExistence type="predicted"/>
<gene>
    <name evidence="2" type="ORF">AVDCRST_MAG59-2075</name>
</gene>
<feature type="region of interest" description="Disordered" evidence="1">
    <location>
        <begin position="51"/>
        <end position="129"/>
    </location>
</feature>
<dbReference type="AlphaFoldDB" id="A0A6J4UMF8"/>
<protein>
    <submittedName>
        <fullName evidence="2">Uncharacterized protein</fullName>
    </submittedName>
</protein>
<dbReference type="EMBL" id="CADCWF010000130">
    <property type="protein sequence ID" value="CAA9554879.1"/>
    <property type="molecule type" value="Genomic_DNA"/>
</dbReference>
<evidence type="ECO:0000313" key="2">
    <source>
        <dbReference type="EMBL" id="CAA9554879.1"/>
    </source>
</evidence>
<feature type="compositionally biased region" description="Basic and acidic residues" evidence="1">
    <location>
        <begin position="106"/>
        <end position="117"/>
    </location>
</feature>
<accession>A0A6J4UMF8</accession>
<evidence type="ECO:0000256" key="1">
    <source>
        <dbReference type="SAM" id="MobiDB-lite"/>
    </source>
</evidence>
<feature type="compositionally biased region" description="Low complexity" evidence="1">
    <location>
        <begin position="88"/>
        <end position="102"/>
    </location>
</feature>
<reference evidence="2" key="1">
    <citation type="submission" date="2020-02" db="EMBL/GenBank/DDBJ databases">
        <authorList>
            <person name="Meier V. D."/>
        </authorList>
    </citation>
    <scope>NUCLEOTIDE SEQUENCE</scope>
    <source>
        <strain evidence="2">AVDCRST_MAG59</strain>
    </source>
</reference>
<feature type="compositionally biased region" description="Basic and acidic residues" evidence="1">
    <location>
        <begin position="51"/>
        <end position="61"/>
    </location>
</feature>
<sequence>MPARAGCEDNDQDCARAPGLGAGCIRGATCDDPSGIGDFCAVPCGFDAAGLRREDDGRAGDGPRSAACGQRQRPPREDPARIGRRRGAAMPPLAVVVQPVPAGGLRSRDFSQERGEGAGDAGQRAARVG</sequence>